<evidence type="ECO:0000313" key="1">
    <source>
        <dbReference type="EMBL" id="QHS58573.1"/>
    </source>
</evidence>
<proteinExistence type="predicted"/>
<accession>A0A6B9ZDJ0</accession>
<sequence length="102" mass="11579">MKEELLNDLVAFIHQQSRHFDIPVTTGTSIENDLGITGDDGEDFIIQFSKKYSVDISSFHFTKYFYPEPSMLLIPKEIKILTVGDLMKAIAARRLDDDVING</sequence>
<dbReference type="EMBL" id="CP048113">
    <property type="protein sequence ID" value="QHS58573.1"/>
    <property type="molecule type" value="Genomic_DNA"/>
</dbReference>
<dbReference type="RefSeq" id="WP_162330276.1">
    <property type="nucleotide sequence ID" value="NZ_CP048113.1"/>
</dbReference>
<dbReference type="Pfam" id="PF07377">
    <property type="entry name" value="DUF1493"/>
    <property type="match status" value="1"/>
</dbReference>
<gene>
    <name evidence="1" type="ORF">GWR21_02870</name>
</gene>
<keyword evidence="2" id="KW-1185">Reference proteome</keyword>
<dbReference type="AlphaFoldDB" id="A0A6B9ZDJ0"/>
<dbReference type="Proteomes" id="UP000476411">
    <property type="component" value="Chromosome"/>
</dbReference>
<protein>
    <submittedName>
        <fullName evidence="1">DUF1493 family protein</fullName>
    </submittedName>
</protein>
<dbReference type="InterPro" id="IPR010862">
    <property type="entry name" value="DUF1493"/>
</dbReference>
<dbReference type="KEGG" id="chih:GWR21_02870"/>
<evidence type="ECO:0000313" key="2">
    <source>
        <dbReference type="Proteomes" id="UP000476411"/>
    </source>
</evidence>
<organism evidence="1 2">
    <name type="scientific">Chitinophaga agri</name>
    <dbReference type="NCBI Taxonomy" id="2703787"/>
    <lineage>
        <taxon>Bacteria</taxon>
        <taxon>Pseudomonadati</taxon>
        <taxon>Bacteroidota</taxon>
        <taxon>Chitinophagia</taxon>
        <taxon>Chitinophagales</taxon>
        <taxon>Chitinophagaceae</taxon>
        <taxon>Chitinophaga</taxon>
    </lineage>
</organism>
<reference evidence="1 2" key="1">
    <citation type="submission" date="2020-01" db="EMBL/GenBank/DDBJ databases">
        <title>Complete genome sequence of Chitinophaga sp. H33E-04 isolated from quinoa roots.</title>
        <authorList>
            <person name="Weon H.-Y."/>
            <person name="Lee S.A."/>
        </authorList>
    </citation>
    <scope>NUCLEOTIDE SEQUENCE [LARGE SCALE GENOMIC DNA]</scope>
    <source>
        <strain evidence="1 2">H33E-04</strain>
    </source>
</reference>
<name>A0A6B9ZDJ0_9BACT</name>